<dbReference type="SUPFAM" id="SSF88697">
    <property type="entry name" value="PUA domain-like"/>
    <property type="match status" value="1"/>
</dbReference>
<evidence type="ECO:0000256" key="2">
    <source>
        <dbReference type="ARBA" id="ARBA00022801"/>
    </source>
</evidence>
<dbReference type="InterPro" id="IPR029058">
    <property type="entry name" value="AB_hydrolase_fold"/>
</dbReference>
<name>A0ABQ0TRH6_9BACL</name>
<evidence type="ECO:0000259" key="3">
    <source>
        <dbReference type="Pfam" id="PF01878"/>
    </source>
</evidence>
<dbReference type="InterPro" id="IPR002740">
    <property type="entry name" value="EVE_domain"/>
</dbReference>
<dbReference type="RefSeq" id="WP_236699954.1">
    <property type="nucleotide sequence ID" value="NZ_BJON01000015.1"/>
</dbReference>
<dbReference type="Proteomes" id="UP000319578">
    <property type="component" value="Unassembled WGS sequence"/>
</dbReference>
<evidence type="ECO:0000256" key="1">
    <source>
        <dbReference type="ARBA" id="ARBA00010088"/>
    </source>
</evidence>
<dbReference type="Pfam" id="PF01878">
    <property type="entry name" value="EVE"/>
    <property type="match status" value="1"/>
</dbReference>
<reference evidence="4 5" key="1">
    <citation type="submission" date="2019-06" db="EMBL/GenBank/DDBJ databases">
        <title>Whole genome shotgun sequence of Brevibacillus reuszeri NBRC 15719.</title>
        <authorList>
            <person name="Hosoyama A."/>
            <person name="Uohara A."/>
            <person name="Ohji S."/>
            <person name="Ichikawa N."/>
        </authorList>
    </citation>
    <scope>NUCLEOTIDE SEQUENCE [LARGE SCALE GENOMIC DNA]</scope>
    <source>
        <strain evidence="4 5">NBRC 15719</strain>
    </source>
</reference>
<comment type="similarity">
    <text evidence="1">Belongs to the peptidase S33 family.</text>
</comment>
<evidence type="ECO:0000313" key="5">
    <source>
        <dbReference type="Proteomes" id="UP000319578"/>
    </source>
</evidence>
<comment type="caution">
    <text evidence="4">The sequence shown here is derived from an EMBL/GenBank/DDBJ whole genome shotgun (WGS) entry which is preliminary data.</text>
</comment>
<feature type="domain" description="EVE" evidence="3">
    <location>
        <begin position="11"/>
        <end position="58"/>
    </location>
</feature>
<keyword evidence="5" id="KW-1185">Reference proteome</keyword>
<organism evidence="4 5">
    <name type="scientific">Brevibacillus reuszeri</name>
    <dbReference type="NCBI Taxonomy" id="54915"/>
    <lineage>
        <taxon>Bacteria</taxon>
        <taxon>Bacillati</taxon>
        <taxon>Bacillota</taxon>
        <taxon>Bacilli</taxon>
        <taxon>Bacillales</taxon>
        <taxon>Paenibacillaceae</taxon>
        <taxon>Brevibacillus</taxon>
    </lineage>
</organism>
<dbReference type="InterPro" id="IPR015947">
    <property type="entry name" value="PUA-like_sf"/>
</dbReference>
<dbReference type="PANTHER" id="PTHR21661:SF35">
    <property type="entry name" value="EPOXIDE HYDROLASE"/>
    <property type="match status" value="1"/>
</dbReference>
<dbReference type="SUPFAM" id="SSF53474">
    <property type="entry name" value="alpha/beta-Hydrolases"/>
    <property type="match status" value="1"/>
</dbReference>
<accession>A0ABQ0TRH6</accession>
<keyword evidence="2" id="KW-0378">Hydrolase</keyword>
<dbReference type="EMBL" id="BJON01000015">
    <property type="protein sequence ID" value="GED70451.1"/>
    <property type="molecule type" value="Genomic_DNA"/>
</dbReference>
<gene>
    <name evidence="4" type="ORF">BRE01_41530</name>
</gene>
<dbReference type="PANTHER" id="PTHR21661">
    <property type="entry name" value="EPOXIDE HYDROLASE 1-RELATED"/>
    <property type="match status" value="1"/>
</dbReference>
<protein>
    <recommendedName>
        <fullName evidence="3">EVE domain-containing protein</fullName>
    </recommendedName>
</protein>
<sequence>MTINLKHQQSRYWIGVVSASHVKMGVQGEFAQLCHGKSTPLRRMSSNDWLIYYSPRKDLSRGEVLHSLDALVFRIIEKMREWSDCSGNIERRLVPTGVTLTVEPVNKTPREWAERTYTNIQQWTELPKGGHFAAFEETELLAEEIRAFFRPIRQKMGRFSVEV</sequence>
<proteinExistence type="inferred from homology"/>
<dbReference type="Gene3D" id="3.40.50.1820">
    <property type="entry name" value="alpha/beta hydrolase"/>
    <property type="match status" value="1"/>
</dbReference>
<evidence type="ECO:0000313" key="4">
    <source>
        <dbReference type="EMBL" id="GED70451.1"/>
    </source>
</evidence>